<evidence type="ECO:0000313" key="6">
    <source>
        <dbReference type="EMBL" id="SCB40239.1"/>
    </source>
</evidence>
<keyword evidence="4" id="KW-0456">Lyase</keyword>
<keyword evidence="5" id="KW-0119">Carbohydrate metabolism</keyword>
<dbReference type="OrthoDB" id="7204076at2"/>
<dbReference type="EMBL" id="FMAC01000023">
    <property type="protein sequence ID" value="SCB40239.1"/>
    <property type="molecule type" value="Genomic_DNA"/>
</dbReference>
<reference evidence="7" key="1">
    <citation type="submission" date="2016-08" db="EMBL/GenBank/DDBJ databases">
        <authorList>
            <person name="Varghese N."/>
            <person name="Submissions Spin"/>
        </authorList>
    </citation>
    <scope>NUCLEOTIDE SEQUENCE [LARGE SCALE GENOMIC DNA]</scope>
    <source>
        <strain evidence="7">CCBAU 57015</strain>
    </source>
</reference>
<dbReference type="CDD" id="cd00452">
    <property type="entry name" value="KDPG_aldolase"/>
    <property type="match status" value="1"/>
</dbReference>
<dbReference type="Gene3D" id="3.20.20.70">
    <property type="entry name" value="Aldolase class I"/>
    <property type="match status" value="1"/>
</dbReference>
<evidence type="ECO:0000256" key="3">
    <source>
        <dbReference type="ARBA" id="ARBA00011233"/>
    </source>
</evidence>
<organism evidence="6 7">
    <name type="scientific">Rhizobium hainanense</name>
    <dbReference type="NCBI Taxonomy" id="52131"/>
    <lineage>
        <taxon>Bacteria</taxon>
        <taxon>Pseudomonadati</taxon>
        <taxon>Pseudomonadota</taxon>
        <taxon>Alphaproteobacteria</taxon>
        <taxon>Hyphomicrobiales</taxon>
        <taxon>Rhizobiaceae</taxon>
        <taxon>Rhizobium/Agrobacterium group</taxon>
        <taxon>Rhizobium</taxon>
    </lineage>
</organism>
<dbReference type="InterPro" id="IPR013785">
    <property type="entry name" value="Aldolase_TIM"/>
</dbReference>
<protein>
    <submittedName>
        <fullName evidence="6">2-dehydro-3-deoxyphosphogalactonate aldolase</fullName>
    </submittedName>
</protein>
<evidence type="ECO:0000256" key="4">
    <source>
        <dbReference type="ARBA" id="ARBA00023239"/>
    </source>
</evidence>
<comment type="pathway">
    <text evidence="1">Carbohydrate acid metabolism.</text>
</comment>
<dbReference type="AlphaFoldDB" id="A0A1C3WJV3"/>
<dbReference type="Proteomes" id="UP000186228">
    <property type="component" value="Unassembled WGS sequence"/>
</dbReference>
<accession>A0A1C3WJV3</accession>
<comment type="subunit">
    <text evidence="3">Homotrimer.</text>
</comment>
<dbReference type="GO" id="GO:0016829">
    <property type="term" value="F:lyase activity"/>
    <property type="evidence" value="ECO:0007669"/>
    <property type="project" value="UniProtKB-KW"/>
</dbReference>
<comment type="similarity">
    <text evidence="2">Belongs to the KHG/KDPG aldolase family.</text>
</comment>
<proteinExistence type="inferred from homology"/>
<dbReference type="Pfam" id="PF01081">
    <property type="entry name" value="Aldolase"/>
    <property type="match status" value="1"/>
</dbReference>
<dbReference type="PANTHER" id="PTHR30246">
    <property type="entry name" value="2-KETO-3-DEOXY-6-PHOSPHOGLUCONATE ALDOLASE"/>
    <property type="match status" value="1"/>
</dbReference>
<name>A0A1C3WJV3_9HYPH</name>
<dbReference type="SUPFAM" id="SSF51569">
    <property type="entry name" value="Aldolase"/>
    <property type="match status" value="1"/>
</dbReference>
<evidence type="ECO:0000256" key="1">
    <source>
        <dbReference type="ARBA" id="ARBA00004761"/>
    </source>
</evidence>
<dbReference type="NCBIfam" id="NF006600">
    <property type="entry name" value="PRK09140.1"/>
    <property type="match status" value="1"/>
</dbReference>
<evidence type="ECO:0000313" key="7">
    <source>
        <dbReference type="Proteomes" id="UP000186228"/>
    </source>
</evidence>
<gene>
    <name evidence="6" type="ORF">GA0061100_12325</name>
</gene>
<evidence type="ECO:0000256" key="5">
    <source>
        <dbReference type="ARBA" id="ARBA00023277"/>
    </source>
</evidence>
<dbReference type="PANTHER" id="PTHR30246:SF1">
    <property type="entry name" value="2-DEHYDRO-3-DEOXY-6-PHOSPHOGALACTONATE ALDOLASE-RELATED"/>
    <property type="match status" value="1"/>
</dbReference>
<dbReference type="STRING" id="52131.GA0061100_12325"/>
<evidence type="ECO:0000256" key="2">
    <source>
        <dbReference type="ARBA" id="ARBA00006906"/>
    </source>
</evidence>
<dbReference type="InterPro" id="IPR000887">
    <property type="entry name" value="Aldlse_KDPG_KHG"/>
</dbReference>
<keyword evidence="7" id="KW-1185">Reference proteome</keyword>
<sequence length="226" mass="23616">MTTPSQPLSPSSGVLKKALQACPLIAVLRWITPQEVEGVAETLIQAGFRLIEVPLNSPEPYVSIERLARRFGSDAIIGAGTVMSVQSVAQVSDAGGRLVVMPHADTAVVRAAREHGFACFPGVATPTEGFAALDAGADGLKIFPAEAISPSILKAWRAVFAKEIPLLPTGGITPEAIPSWLKAGASGFGIGGNLYRPGKSLSEIRKSAIEFVKAWGEAFPAETSVN</sequence>